<gene>
    <name evidence="1" type="ORF">ACFQZX_00225</name>
</gene>
<reference evidence="2" key="1">
    <citation type="journal article" date="2019" name="Int. J. Syst. Evol. Microbiol.">
        <title>The Global Catalogue of Microorganisms (GCM) 10K type strain sequencing project: providing services to taxonomists for standard genome sequencing and annotation.</title>
        <authorList>
            <consortium name="The Broad Institute Genomics Platform"/>
            <consortium name="The Broad Institute Genome Sequencing Center for Infectious Disease"/>
            <person name="Wu L."/>
            <person name="Ma J."/>
        </authorList>
    </citation>
    <scope>NUCLEOTIDE SEQUENCE [LARGE SCALE GENOMIC DNA]</scope>
    <source>
        <strain evidence="2">CCUG 61484</strain>
    </source>
</reference>
<comment type="caution">
    <text evidence="1">The sequence shown here is derived from an EMBL/GenBank/DDBJ whole genome shotgun (WGS) entry which is preliminary data.</text>
</comment>
<protein>
    <submittedName>
        <fullName evidence="1">Uncharacterized protein</fullName>
    </submittedName>
</protein>
<organism evidence="1 2">
    <name type="scientific">Mucilaginibacter litoreus</name>
    <dbReference type="NCBI Taxonomy" id="1048221"/>
    <lineage>
        <taxon>Bacteria</taxon>
        <taxon>Pseudomonadati</taxon>
        <taxon>Bacteroidota</taxon>
        <taxon>Sphingobacteriia</taxon>
        <taxon>Sphingobacteriales</taxon>
        <taxon>Sphingobacteriaceae</taxon>
        <taxon>Mucilaginibacter</taxon>
    </lineage>
</organism>
<proteinExistence type="predicted"/>
<sequence>MSFIIIETHGGPEYAAVVTDADGNNLVFENREDAEAEAADCQDGLIIEI</sequence>
<evidence type="ECO:0000313" key="2">
    <source>
        <dbReference type="Proteomes" id="UP001597010"/>
    </source>
</evidence>
<dbReference type="EMBL" id="JBHTHZ010000001">
    <property type="protein sequence ID" value="MFD0792016.1"/>
    <property type="molecule type" value="Genomic_DNA"/>
</dbReference>
<keyword evidence="2" id="KW-1185">Reference proteome</keyword>
<dbReference type="RefSeq" id="WP_377110729.1">
    <property type="nucleotide sequence ID" value="NZ_JBHTHZ010000001.1"/>
</dbReference>
<dbReference type="Proteomes" id="UP001597010">
    <property type="component" value="Unassembled WGS sequence"/>
</dbReference>
<accession>A0ABW3AMW0</accession>
<evidence type="ECO:0000313" key="1">
    <source>
        <dbReference type="EMBL" id="MFD0792016.1"/>
    </source>
</evidence>
<name>A0ABW3AMW0_9SPHI</name>